<dbReference type="InParanoid" id="A7EE87"/>
<dbReference type="HOGENOM" id="CLU_2905518_0_0_1"/>
<dbReference type="RefSeq" id="XP_001595538.1">
    <property type="nucleotide sequence ID" value="XM_001595488.1"/>
</dbReference>
<reference evidence="2" key="1">
    <citation type="journal article" date="2011" name="PLoS Genet.">
        <title>Genomic analysis of the necrotrophic fungal pathogens Sclerotinia sclerotiorum and Botrytis cinerea.</title>
        <authorList>
            <person name="Amselem J."/>
            <person name="Cuomo C.A."/>
            <person name="van Kan J.A."/>
            <person name="Viaud M."/>
            <person name="Benito E.P."/>
            <person name="Couloux A."/>
            <person name="Coutinho P.M."/>
            <person name="de Vries R.P."/>
            <person name="Dyer P.S."/>
            <person name="Fillinger S."/>
            <person name="Fournier E."/>
            <person name="Gout L."/>
            <person name="Hahn M."/>
            <person name="Kohn L."/>
            <person name="Lapalu N."/>
            <person name="Plummer K.M."/>
            <person name="Pradier J.M."/>
            <person name="Quevillon E."/>
            <person name="Sharon A."/>
            <person name="Simon A."/>
            <person name="ten Have A."/>
            <person name="Tudzynski B."/>
            <person name="Tudzynski P."/>
            <person name="Wincker P."/>
            <person name="Andrew M."/>
            <person name="Anthouard V."/>
            <person name="Beever R.E."/>
            <person name="Beffa R."/>
            <person name="Benoit I."/>
            <person name="Bouzid O."/>
            <person name="Brault B."/>
            <person name="Chen Z."/>
            <person name="Choquer M."/>
            <person name="Collemare J."/>
            <person name="Cotton P."/>
            <person name="Danchin E.G."/>
            <person name="Da Silva C."/>
            <person name="Gautier A."/>
            <person name="Giraud C."/>
            <person name="Giraud T."/>
            <person name="Gonzalez C."/>
            <person name="Grossetete S."/>
            <person name="Guldener U."/>
            <person name="Henrissat B."/>
            <person name="Howlett B.J."/>
            <person name="Kodira C."/>
            <person name="Kretschmer M."/>
            <person name="Lappartient A."/>
            <person name="Leroch M."/>
            <person name="Levis C."/>
            <person name="Mauceli E."/>
            <person name="Neuveglise C."/>
            <person name="Oeser B."/>
            <person name="Pearson M."/>
            <person name="Poulain J."/>
            <person name="Poussereau N."/>
            <person name="Quesneville H."/>
            <person name="Rascle C."/>
            <person name="Schumacher J."/>
            <person name="Segurens B."/>
            <person name="Sexton A."/>
            <person name="Silva E."/>
            <person name="Sirven C."/>
            <person name="Soanes D.M."/>
            <person name="Talbot N.J."/>
            <person name="Templeton M."/>
            <person name="Yandava C."/>
            <person name="Yarden O."/>
            <person name="Zeng Q."/>
            <person name="Rollins J.A."/>
            <person name="Lebrun M.H."/>
            <person name="Dickman M."/>
        </authorList>
    </citation>
    <scope>NUCLEOTIDE SEQUENCE [LARGE SCALE GENOMIC DNA]</scope>
    <source>
        <strain evidence="2">ATCC 18683 / 1980 / Ss-1</strain>
    </source>
</reference>
<dbReference type="KEGG" id="ssl:SS1G_03627"/>
<dbReference type="EMBL" id="CH476624">
    <property type="protein sequence ID" value="EDO01153.1"/>
    <property type="molecule type" value="Genomic_DNA"/>
</dbReference>
<dbReference type="GeneID" id="5491892"/>
<evidence type="ECO:0000313" key="1">
    <source>
        <dbReference type="EMBL" id="EDO01153.1"/>
    </source>
</evidence>
<gene>
    <name evidence="1" type="ORF">SS1G_03627</name>
</gene>
<keyword evidence="2" id="KW-1185">Reference proteome</keyword>
<organism evidence="1 2">
    <name type="scientific">Sclerotinia sclerotiorum (strain ATCC 18683 / 1980 / Ss-1)</name>
    <name type="common">White mold</name>
    <name type="synonym">Whetzelinia sclerotiorum</name>
    <dbReference type="NCBI Taxonomy" id="665079"/>
    <lineage>
        <taxon>Eukaryota</taxon>
        <taxon>Fungi</taxon>
        <taxon>Dikarya</taxon>
        <taxon>Ascomycota</taxon>
        <taxon>Pezizomycotina</taxon>
        <taxon>Leotiomycetes</taxon>
        <taxon>Helotiales</taxon>
        <taxon>Sclerotiniaceae</taxon>
        <taxon>Sclerotinia</taxon>
    </lineage>
</organism>
<proteinExistence type="predicted"/>
<name>A7EE87_SCLS1</name>
<protein>
    <submittedName>
        <fullName evidence="1">Uncharacterized protein</fullName>
    </submittedName>
</protein>
<accession>A7EE87</accession>
<dbReference type="Proteomes" id="UP000001312">
    <property type="component" value="Unassembled WGS sequence"/>
</dbReference>
<sequence>MSIRTEYLDKTNRLEVGTQKQNDGKISHDMGPFRFRGALKGSEAWRYHENTNVKGLVWRWMA</sequence>
<evidence type="ECO:0000313" key="2">
    <source>
        <dbReference type="Proteomes" id="UP000001312"/>
    </source>
</evidence>
<dbReference type="AlphaFoldDB" id="A7EE87"/>